<name>A0ABQ1GJ97_9GAMM</name>
<dbReference type="Proteomes" id="UP000620046">
    <property type="component" value="Unassembled WGS sequence"/>
</dbReference>
<keyword evidence="2" id="KW-1185">Reference proteome</keyword>
<evidence type="ECO:0000313" key="2">
    <source>
        <dbReference type="Proteomes" id="UP000620046"/>
    </source>
</evidence>
<organism evidence="1 2">
    <name type="scientific">Dyella nitratireducens</name>
    <dbReference type="NCBI Taxonomy" id="1849580"/>
    <lineage>
        <taxon>Bacteria</taxon>
        <taxon>Pseudomonadati</taxon>
        <taxon>Pseudomonadota</taxon>
        <taxon>Gammaproteobacteria</taxon>
        <taxon>Lysobacterales</taxon>
        <taxon>Rhodanobacteraceae</taxon>
        <taxon>Dyella</taxon>
    </lineage>
</organism>
<evidence type="ECO:0000313" key="1">
    <source>
        <dbReference type="EMBL" id="GGA44919.1"/>
    </source>
</evidence>
<dbReference type="EMBL" id="BMJA01000004">
    <property type="protein sequence ID" value="GGA44919.1"/>
    <property type="molecule type" value="Genomic_DNA"/>
</dbReference>
<protein>
    <submittedName>
        <fullName evidence="1">Uncharacterized protein</fullName>
    </submittedName>
</protein>
<proteinExistence type="predicted"/>
<gene>
    <name evidence="1" type="ORF">GCM10010981_37480</name>
</gene>
<reference evidence="2" key="1">
    <citation type="journal article" date="2019" name="Int. J. Syst. Evol. Microbiol.">
        <title>The Global Catalogue of Microorganisms (GCM) 10K type strain sequencing project: providing services to taxonomists for standard genome sequencing and annotation.</title>
        <authorList>
            <consortium name="The Broad Institute Genomics Platform"/>
            <consortium name="The Broad Institute Genome Sequencing Center for Infectious Disease"/>
            <person name="Wu L."/>
            <person name="Ma J."/>
        </authorList>
    </citation>
    <scope>NUCLEOTIDE SEQUENCE [LARGE SCALE GENOMIC DNA]</scope>
    <source>
        <strain evidence="2">CGMCC 1.15439</strain>
    </source>
</reference>
<accession>A0ABQ1GJ97</accession>
<sequence length="58" mass="6387">MEGARKRTGLLAGSSCQPMECQKQYSALIKAQPMLLDVAAVMRLRAGWEATRYSVELA</sequence>
<comment type="caution">
    <text evidence="1">The sequence shown here is derived from an EMBL/GenBank/DDBJ whole genome shotgun (WGS) entry which is preliminary data.</text>
</comment>